<name>A0ABT4AKT8_9BACT</name>
<dbReference type="Pfam" id="PF10604">
    <property type="entry name" value="Polyketide_cyc2"/>
    <property type="match status" value="1"/>
</dbReference>
<evidence type="ECO:0000256" key="1">
    <source>
        <dbReference type="SAM" id="MobiDB-lite"/>
    </source>
</evidence>
<evidence type="ECO:0000313" key="3">
    <source>
        <dbReference type="Proteomes" id="UP001207654"/>
    </source>
</evidence>
<proteinExistence type="predicted"/>
<reference evidence="2 3" key="1">
    <citation type="submission" date="2022-11" db="EMBL/GenBank/DDBJ databases">
        <title>Minimal conservation of predation-associated metabolite biosynthetic gene clusters underscores biosynthetic potential of Myxococcota including descriptions for ten novel species: Archangium lansinium sp. nov., Myxococcus landrumus sp. nov., Nannocystis bai.</title>
        <authorList>
            <person name="Ahearne A."/>
            <person name="Stevens C."/>
            <person name="Phillips K."/>
        </authorList>
    </citation>
    <scope>NUCLEOTIDE SEQUENCE [LARGE SCALE GENOMIC DNA]</scope>
    <source>
        <strain evidence="2 3">MIWBW</strain>
    </source>
</reference>
<dbReference type="InterPro" id="IPR019587">
    <property type="entry name" value="Polyketide_cyclase/dehydratase"/>
</dbReference>
<dbReference type="EMBL" id="JAPNKA010000001">
    <property type="protein sequence ID" value="MCY1081784.1"/>
    <property type="molecule type" value="Genomic_DNA"/>
</dbReference>
<dbReference type="Proteomes" id="UP001207654">
    <property type="component" value="Unassembled WGS sequence"/>
</dbReference>
<gene>
    <name evidence="2" type="ORF">OV287_45770</name>
</gene>
<feature type="compositionally biased region" description="Low complexity" evidence="1">
    <location>
        <begin position="258"/>
        <end position="297"/>
    </location>
</feature>
<dbReference type="SUPFAM" id="SSF55961">
    <property type="entry name" value="Bet v1-like"/>
    <property type="match status" value="1"/>
</dbReference>
<dbReference type="Gene3D" id="3.30.530.20">
    <property type="match status" value="1"/>
</dbReference>
<dbReference type="InterPro" id="IPR023393">
    <property type="entry name" value="START-like_dom_sf"/>
</dbReference>
<comment type="caution">
    <text evidence="2">The sequence shown here is derived from an EMBL/GenBank/DDBJ whole genome shotgun (WGS) entry which is preliminary data.</text>
</comment>
<keyword evidence="3" id="KW-1185">Reference proteome</keyword>
<feature type="compositionally biased region" description="Low complexity" evidence="1">
    <location>
        <begin position="191"/>
        <end position="200"/>
    </location>
</feature>
<feature type="region of interest" description="Disordered" evidence="1">
    <location>
        <begin position="183"/>
        <end position="304"/>
    </location>
</feature>
<evidence type="ECO:0000313" key="2">
    <source>
        <dbReference type="EMBL" id="MCY1081784.1"/>
    </source>
</evidence>
<protein>
    <submittedName>
        <fullName evidence="2">SRPBCC family protein</fullName>
    </submittedName>
</protein>
<accession>A0ABT4AKT8</accession>
<dbReference type="RefSeq" id="WP_267540371.1">
    <property type="nucleotide sequence ID" value="NZ_JAPNKA010000001.1"/>
</dbReference>
<sequence>MLKKILIAFATLVGLLLVIGFALPSKFRVERSTIIQAPPEVIYGHVANLERWQEWGPWSAKKYPGSNWMYGGPQVGVGAVHSWSGGSVGNGTLSLTQADPKTGVVYDMSVEHGRYLLHGSISFAPEGQGTRVTWVDEGDVGASPLAHYLVLLIRSRLGRYLEEGLANLGKQVEASFSPLVAEPEPAPAPVPVEQAEAPAQPSAPAPAAPPPAEGAQAGAPTVEGSPVTGSPAGPPAEVAHVPDAGEVVPPVALPPAPEGEVAPASPGTTAPTGEPTPAEASPTVPASTPAPAPASSEGQAASPT</sequence>
<organism evidence="2 3">
    <name type="scientific">Archangium lansingense</name>
    <dbReference type="NCBI Taxonomy" id="2995310"/>
    <lineage>
        <taxon>Bacteria</taxon>
        <taxon>Pseudomonadati</taxon>
        <taxon>Myxococcota</taxon>
        <taxon>Myxococcia</taxon>
        <taxon>Myxococcales</taxon>
        <taxon>Cystobacterineae</taxon>
        <taxon>Archangiaceae</taxon>
        <taxon>Archangium</taxon>
    </lineage>
</organism>
<dbReference type="CDD" id="cd07818">
    <property type="entry name" value="SRPBCC_1"/>
    <property type="match status" value="1"/>
</dbReference>
<feature type="compositionally biased region" description="Pro residues" evidence="1">
    <location>
        <begin position="201"/>
        <end position="212"/>
    </location>
</feature>